<gene>
    <name evidence="1" type="ORF">LPC04_27440</name>
</gene>
<evidence type="ECO:0000313" key="2">
    <source>
        <dbReference type="Proteomes" id="UP001139353"/>
    </source>
</evidence>
<dbReference type="RefSeq" id="WP_275685515.1">
    <property type="nucleotide sequence ID" value="NZ_JAJLJH010000014.1"/>
</dbReference>
<dbReference type="EMBL" id="JAJLJH010000014">
    <property type="protein sequence ID" value="MCK9689469.1"/>
    <property type="molecule type" value="Genomic_DNA"/>
</dbReference>
<evidence type="ECO:0008006" key="3">
    <source>
        <dbReference type="Google" id="ProtNLM"/>
    </source>
</evidence>
<sequence length="124" mass="14186">MSLVYTKAGGLCTCDEVLDLLRQRFDQPISMLAKWIVGRSVVNMHWRSRTLIPLFQFDLRDMCVRSEVVAVIAELTSAYDDFEIAHWFAEPNGWLAGTRPVEILRQSPEEVLEAARADRYVARG</sequence>
<dbReference type="AlphaFoldDB" id="A0A9X1YMT8"/>
<evidence type="ECO:0000313" key="1">
    <source>
        <dbReference type="EMBL" id="MCK9689469.1"/>
    </source>
</evidence>
<dbReference type="Proteomes" id="UP001139353">
    <property type="component" value="Unassembled WGS sequence"/>
</dbReference>
<keyword evidence="2" id="KW-1185">Reference proteome</keyword>
<name>A0A9X1YMT8_9BURK</name>
<proteinExistence type="predicted"/>
<reference evidence="1" key="1">
    <citation type="submission" date="2021-11" db="EMBL/GenBank/DDBJ databases">
        <title>BS-T2-15 a new species belonging to the Comamonadaceae family isolated from the soil of a French oak forest.</title>
        <authorList>
            <person name="Mieszkin S."/>
            <person name="Alain K."/>
        </authorList>
    </citation>
    <scope>NUCLEOTIDE SEQUENCE</scope>
    <source>
        <strain evidence="1">BS-T2-15</strain>
    </source>
</reference>
<organism evidence="1 2">
    <name type="scientific">Scleromatobacter humisilvae</name>
    <dbReference type="NCBI Taxonomy" id="2897159"/>
    <lineage>
        <taxon>Bacteria</taxon>
        <taxon>Pseudomonadati</taxon>
        <taxon>Pseudomonadota</taxon>
        <taxon>Betaproteobacteria</taxon>
        <taxon>Burkholderiales</taxon>
        <taxon>Sphaerotilaceae</taxon>
        <taxon>Scleromatobacter</taxon>
    </lineage>
</organism>
<protein>
    <recommendedName>
        <fullName evidence="3">Antitoxin Xre/MbcA/ParS-like toxin-binding domain-containing protein</fullName>
    </recommendedName>
</protein>
<comment type="caution">
    <text evidence="1">The sequence shown here is derived from an EMBL/GenBank/DDBJ whole genome shotgun (WGS) entry which is preliminary data.</text>
</comment>
<accession>A0A9X1YMT8</accession>